<keyword evidence="1" id="KW-1133">Transmembrane helix</keyword>
<name>A0A7C4JMR9_STAMA</name>
<keyword evidence="1" id="KW-0472">Membrane</keyword>
<evidence type="ECO:0000313" key="3">
    <source>
        <dbReference type="EMBL" id="HGQ73635.1"/>
    </source>
</evidence>
<dbReference type="EMBL" id="DTBP01000010">
    <property type="protein sequence ID" value="HGQ73635.1"/>
    <property type="molecule type" value="Genomic_DNA"/>
</dbReference>
<feature type="transmembrane region" description="Helical" evidence="1">
    <location>
        <begin position="6"/>
        <end position="26"/>
    </location>
</feature>
<reference evidence="3" key="1">
    <citation type="journal article" date="2020" name="mSystems">
        <title>Genome- and Community-Level Interaction Insights into Carbon Utilization and Element Cycling Functions of Hydrothermarchaeota in Hydrothermal Sediment.</title>
        <authorList>
            <person name="Zhou Z."/>
            <person name="Liu Y."/>
            <person name="Xu W."/>
            <person name="Pan J."/>
            <person name="Luo Z.H."/>
            <person name="Li M."/>
        </authorList>
    </citation>
    <scope>NUCLEOTIDE SEQUENCE [LARGE SCALE GENOMIC DNA]</scope>
    <source>
        <strain evidence="2">SpSt-638</strain>
        <strain evidence="3">SpSt-648</strain>
    </source>
</reference>
<proteinExistence type="predicted"/>
<dbReference type="AlphaFoldDB" id="A0A7C4JMR9"/>
<evidence type="ECO:0000256" key="1">
    <source>
        <dbReference type="SAM" id="Phobius"/>
    </source>
</evidence>
<sequence>MKLQIFIISSFIATLLVVIVLFTYYISAMAETNIHLSQRNSLNDIYDFIKTRINWTARGLCEALLEKFGFSYVNVSITTYDILKNNTIVYRDSAVYKPIDKQPVIKSTFIITDLCRDGKYVEYVIEVGWD</sequence>
<evidence type="ECO:0000313" key="2">
    <source>
        <dbReference type="EMBL" id="HGQ59169.1"/>
    </source>
</evidence>
<accession>A0A7C4JMR9</accession>
<organism evidence="3">
    <name type="scientific">Staphylothermus marinus</name>
    <dbReference type="NCBI Taxonomy" id="2280"/>
    <lineage>
        <taxon>Archaea</taxon>
        <taxon>Thermoproteota</taxon>
        <taxon>Thermoprotei</taxon>
        <taxon>Desulfurococcales</taxon>
        <taxon>Desulfurococcaceae</taxon>
        <taxon>Staphylothermus</taxon>
    </lineage>
</organism>
<protein>
    <submittedName>
        <fullName evidence="3">Uncharacterized protein</fullName>
    </submittedName>
</protein>
<keyword evidence="1" id="KW-0812">Transmembrane</keyword>
<gene>
    <name evidence="2" type="ORF">ENU09_00365</name>
    <name evidence="3" type="ORF">ENU20_00950</name>
</gene>
<dbReference type="EMBL" id="DTBE01000009">
    <property type="protein sequence ID" value="HGQ59169.1"/>
    <property type="molecule type" value="Genomic_DNA"/>
</dbReference>
<comment type="caution">
    <text evidence="3">The sequence shown here is derived from an EMBL/GenBank/DDBJ whole genome shotgun (WGS) entry which is preliminary data.</text>
</comment>